<protein>
    <submittedName>
        <fullName evidence="4">Alpha tubulin suppressor</fullName>
    </submittedName>
</protein>
<dbReference type="PANTHER" id="PTHR22870">
    <property type="entry name" value="REGULATOR OF CHROMOSOME CONDENSATION"/>
    <property type="match status" value="1"/>
</dbReference>
<dbReference type="InterPro" id="IPR009091">
    <property type="entry name" value="RCC1/BLIP-II"/>
</dbReference>
<evidence type="ECO:0000256" key="2">
    <source>
        <dbReference type="PROSITE-ProRule" id="PRU00235"/>
    </source>
</evidence>
<dbReference type="InterPro" id="IPR058923">
    <property type="entry name" value="RCC1-like_dom"/>
</dbReference>
<feature type="repeat" description="RCC1" evidence="2">
    <location>
        <begin position="200"/>
        <end position="253"/>
    </location>
</feature>
<dbReference type="PRINTS" id="PR00633">
    <property type="entry name" value="RCCNDNSATION"/>
</dbReference>
<feature type="repeat" description="RCC1" evidence="2">
    <location>
        <begin position="140"/>
        <end position="199"/>
    </location>
</feature>
<dbReference type="SUPFAM" id="SSF50985">
    <property type="entry name" value="RCC1/BLIP-II"/>
    <property type="match status" value="1"/>
</dbReference>
<organism evidence="4 5">
    <name type="scientific">Knufia fluminis</name>
    <dbReference type="NCBI Taxonomy" id="191047"/>
    <lineage>
        <taxon>Eukaryota</taxon>
        <taxon>Fungi</taxon>
        <taxon>Dikarya</taxon>
        <taxon>Ascomycota</taxon>
        <taxon>Pezizomycotina</taxon>
        <taxon>Eurotiomycetes</taxon>
        <taxon>Chaetothyriomycetidae</taxon>
        <taxon>Chaetothyriales</taxon>
        <taxon>Trichomeriaceae</taxon>
        <taxon>Knufia</taxon>
    </lineage>
</organism>
<comment type="caution">
    <text evidence="4">The sequence shown here is derived from an EMBL/GenBank/DDBJ whole genome shotgun (WGS) entry which is preliminary data.</text>
</comment>
<dbReference type="Gene3D" id="2.130.10.30">
    <property type="entry name" value="Regulator of chromosome condensation 1/beta-lactamase-inhibitor protein II"/>
    <property type="match status" value="2"/>
</dbReference>
<dbReference type="PANTHER" id="PTHR22870:SF466">
    <property type="entry name" value="ANKYRIN REPEAT-CONTAINING PROTEIN"/>
    <property type="match status" value="1"/>
</dbReference>
<name>A0AAN8IIW9_9EURO</name>
<dbReference type="Pfam" id="PF25390">
    <property type="entry name" value="WD40_RLD"/>
    <property type="match status" value="1"/>
</dbReference>
<dbReference type="InterPro" id="IPR000408">
    <property type="entry name" value="Reg_chr_condens"/>
</dbReference>
<reference evidence="4 5" key="1">
    <citation type="submission" date="2022-12" db="EMBL/GenBank/DDBJ databases">
        <title>Genomic features and morphological characterization of a novel Knufia sp. strain isolated from spacecraft assembly facility.</title>
        <authorList>
            <person name="Teixeira M."/>
            <person name="Chander A.M."/>
            <person name="Stajich J.E."/>
            <person name="Venkateswaran K."/>
        </authorList>
    </citation>
    <scope>NUCLEOTIDE SEQUENCE [LARGE SCALE GENOMIC DNA]</scope>
    <source>
        <strain evidence="4 5">FJI-L2-BK-P2</strain>
    </source>
</reference>
<feature type="repeat" description="RCC1" evidence="2">
    <location>
        <begin position="5"/>
        <end position="72"/>
    </location>
</feature>
<accession>A0AAN8IIW9</accession>
<dbReference type="AlphaFoldDB" id="A0AAN8IIW9"/>
<feature type="domain" description="RCC1-like" evidence="3">
    <location>
        <begin position="7"/>
        <end position="387"/>
    </location>
</feature>
<proteinExistence type="predicted"/>
<keyword evidence="1" id="KW-0677">Repeat</keyword>
<dbReference type="PROSITE" id="PS50012">
    <property type="entry name" value="RCC1_3"/>
    <property type="match status" value="3"/>
</dbReference>
<evidence type="ECO:0000256" key="1">
    <source>
        <dbReference type="ARBA" id="ARBA00022737"/>
    </source>
</evidence>
<evidence type="ECO:0000313" key="5">
    <source>
        <dbReference type="Proteomes" id="UP001316803"/>
    </source>
</evidence>
<dbReference type="EMBL" id="JAKLMC020000035">
    <property type="protein sequence ID" value="KAK5949507.1"/>
    <property type="molecule type" value="Genomic_DNA"/>
</dbReference>
<gene>
    <name evidence="4" type="primary">ATS1</name>
    <name evidence="4" type="ORF">OHC33_009500</name>
</gene>
<evidence type="ECO:0000259" key="3">
    <source>
        <dbReference type="Pfam" id="PF25390"/>
    </source>
</evidence>
<evidence type="ECO:0000313" key="4">
    <source>
        <dbReference type="EMBL" id="KAK5949507.1"/>
    </source>
</evidence>
<dbReference type="Proteomes" id="UP001316803">
    <property type="component" value="Unassembled WGS sequence"/>
</dbReference>
<sequence length="392" mass="42831">MPTKTTLYALGSNGNSQLGVGHADDISSPQKCKFMTGNSNEVVDYVPLDFDANEQIKKIVAGGNHTLLLTTLGCVWATGSDVDGQCGLVGPRPQQVEGGGGTFAGVWRRVQWRKEGQDEDSRFTDIAATWVASFFVVDGHVVYSCGRGEKGELGRGLDRSHGPLPMRCFDLRDFEAEVPEVKIVKISACMNHVVVLSSSGSLYGWGACRKGQLGENLNGEKVSWLPKQLDIHLDWMPRQVVTGREFTFVVGKRHEEQCFLGDAGRIKLEMPLKFETESQQDLEIHAGWTHIVVRVSDGSLRGSGHSQRGQLLEKQPQQQIANFAMGSEHSIAVTGDGAVIAWGWGEHGNCGAEVDEKKNVMGRHNTVFVPDRYERVAGVGAGCATSFFWVEV</sequence>
<keyword evidence="5" id="KW-1185">Reference proteome</keyword>
<dbReference type="InterPro" id="IPR051210">
    <property type="entry name" value="Ub_ligase/GEF_domain"/>
</dbReference>